<dbReference type="PROSITE" id="PS51704">
    <property type="entry name" value="GP_PDE"/>
    <property type="match status" value="1"/>
</dbReference>
<keyword evidence="1" id="KW-0812">Transmembrane</keyword>
<dbReference type="GeneID" id="98393155"/>
<dbReference type="KEGG" id="splr:C0J00_04440"/>
<feature type="transmembrane region" description="Helical" evidence="1">
    <location>
        <begin position="307"/>
        <end position="326"/>
    </location>
</feature>
<dbReference type="EMBL" id="CP025536">
    <property type="protein sequence ID" value="AUW96414.1"/>
    <property type="molecule type" value="Genomic_DNA"/>
</dbReference>
<gene>
    <name evidence="3" type="ORF">C0J00_04440</name>
</gene>
<keyword evidence="1" id="KW-0472">Membrane</keyword>
<evidence type="ECO:0000313" key="4">
    <source>
        <dbReference type="Proteomes" id="UP000238956"/>
    </source>
</evidence>
<dbReference type="GO" id="GO:0006629">
    <property type="term" value="P:lipid metabolic process"/>
    <property type="evidence" value="ECO:0007669"/>
    <property type="project" value="InterPro"/>
</dbReference>
<dbReference type="SUPFAM" id="SSF51695">
    <property type="entry name" value="PLC-like phosphodiesterases"/>
    <property type="match status" value="1"/>
</dbReference>
<feature type="transmembrane region" description="Helical" evidence="1">
    <location>
        <begin position="62"/>
        <end position="85"/>
    </location>
</feature>
<dbReference type="Proteomes" id="UP000238956">
    <property type="component" value="Chromosome"/>
</dbReference>
<dbReference type="InterPro" id="IPR030395">
    <property type="entry name" value="GP_PDE_dom"/>
</dbReference>
<proteinExistence type="predicted"/>
<evidence type="ECO:0000259" key="2">
    <source>
        <dbReference type="PROSITE" id="PS51704"/>
    </source>
</evidence>
<evidence type="ECO:0000313" key="3">
    <source>
        <dbReference type="EMBL" id="AUW96414.1"/>
    </source>
</evidence>
<evidence type="ECO:0000256" key="1">
    <source>
        <dbReference type="SAM" id="Phobius"/>
    </source>
</evidence>
<dbReference type="Pfam" id="PF10110">
    <property type="entry name" value="GPDPase_memb"/>
    <property type="match status" value="1"/>
</dbReference>
<accession>A0A2L0D3Z3</accession>
<feature type="transmembrane region" description="Helical" evidence="1">
    <location>
        <begin position="259"/>
        <end position="286"/>
    </location>
</feature>
<reference evidence="3 4" key="2">
    <citation type="submission" date="2018-02" db="EMBL/GenBank/DDBJ databases">
        <title>Whole genome sequencing analysis of Streptococcus pluranimalium isolated from cattle infected mastitis in China.</title>
        <authorList>
            <person name="Zhang J.-R."/>
            <person name="Hu G.-Z."/>
        </authorList>
    </citation>
    <scope>NUCLEOTIDE SEQUENCE [LARGE SCALE GENOMIC DNA]</scope>
    <source>
        <strain evidence="3 4">TH11417</strain>
    </source>
</reference>
<dbReference type="PANTHER" id="PTHR46211:SF8">
    <property type="entry name" value="PHOSPHODIESTERASE"/>
    <property type="match status" value="1"/>
</dbReference>
<name>A0A2L0D3Z3_9STRE</name>
<keyword evidence="1" id="KW-1133">Transmembrane helix</keyword>
<dbReference type="OrthoDB" id="384721at2"/>
<feature type="transmembrane region" description="Helical" evidence="1">
    <location>
        <begin position="124"/>
        <end position="147"/>
    </location>
</feature>
<dbReference type="RefSeq" id="WP_104967741.1">
    <property type="nucleotide sequence ID" value="NZ_CP025536.1"/>
</dbReference>
<feature type="domain" description="GP-PDE" evidence="2">
    <location>
        <begin position="337"/>
        <end position="564"/>
    </location>
</feature>
<dbReference type="Pfam" id="PF03009">
    <property type="entry name" value="GDPD"/>
    <property type="match status" value="2"/>
</dbReference>
<dbReference type="GO" id="GO:0008081">
    <property type="term" value="F:phosphoric diester hydrolase activity"/>
    <property type="evidence" value="ECO:0007669"/>
    <property type="project" value="InterPro"/>
</dbReference>
<dbReference type="CDD" id="cd08579">
    <property type="entry name" value="GDPD_memb_like"/>
    <property type="match status" value="1"/>
</dbReference>
<reference evidence="3 4" key="1">
    <citation type="submission" date="2017-12" db="EMBL/GenBank/DDBJ databases">
        <authorList>
            <person name="Hurst M.R.H."/>
        </authorList>
    </citation>
    <scope>NUCLEOTIDE SEQUENCE [LARGE SCALE GENOMIC DNA]</scope>
    <source>
        <strain evidence="3 4">TH11417</strain>
    </source>
</reference>
<dbReference type="InterPro" id="IPR017946">
    <property type="entry name" value="PLC-like_Pdiesterase_TIM-brl"/>
</dbReference>
<feature type="transmembrane region" description="Helical" evidence="1">
    <location>
        <begin position="214"/>
        <end position="247"/>
    </location>
</feature>
<keyword evidence="4" id="KW-1185">Reference proteome</keyword>
<protein>
    <recommendedName>
        <fullName evidence="2">GP-PDE domain-containing protein</fullName>
    </recommendedName>
</protein>
<dbReference type="PANTHER" id="PTHR46211">
    <property type="entry name" value="GLYCEROPHOSPHORYL DIESTER PHOSPHODIESTERASE"/>
    <property type="match status" value="1"/>
</dbReference>
<organism evidence="3 4">
    <name type="scientific">Streptococcus pluranimalium</name>
    <dbReference type="NCBI Taxonomy" id="82348"/>
    <lineage>
        <taxon>Bacteria</taxon>
        <taxon>Bacillati</taxon>
        <taxon>Bacillota</taxon>
        <taxon>Bacilli</taxon>
        <taxon>Lactobacillales</taxon>
        <taxon>Streptococcaceae</taxon>
        <taxon>Streptococcus</taxon>
    </lineage>
</organism>
<dbReference type="AlphaFoldDB" id="A0A2L0D3Z3"/>
<sequence length="584" mass="66824">MIIKLLAVLHDIYKHFIIYSLRTTFLQLTLTIGGSYLLSWLFRGILISSGYPGLSLDNIFSFLANPVTFLLLIIYLIILALLVFMEFSFLVEMLRYKETPIELGFKRIKTDFKQFLFSISGRHLLSFLAYLLLTIPVLRFFFSSALIERLYIPTFITGELQKTSLGQVGLMLAYILIFYINARFICTLPLTIIQKETHFTENLKTSWRMTSGRSFLTLSGLAIISGVISFVAFITSGLLLGIVYLVFPKDSSQLWFLQVSLLSLVWFIVFIASLLIKLASVSYLILDLEQHDVVDIEPSPKRKKSRWVRMLLLNCFIALGAFLYNINILSSSNPKEVDIIAHRGFVDMAVENSLEGLKASKKAKADMVEIDVLMTKDQKFVVVHDDNLQRLSGKSTIISQSKAKDIIGKRLRQNGHISQIVSLKTFLEKATKLKMPLLIELKTTKNQKNYGTAFLKELRSLPLNPGSKIMSLDLPLIESIEKHRPDIETGHVITFQFGDFASTKVDFYAIEEFSYSNHLAKLAHKRKKELYIWTINDQDDLKTYLQSSVDGIITDYPNKARRKQKHLMENQDYLSVISRLFNLD</sequence>
<dbReference type="Gene3D" id="3.20.20.190">
    <property type="entry name" value="Phosphatidylinositol (PI) phosphodiesterase"/>
    <property type="match status" value="1"/>
</dbReference>
<dbReference type="InterPro" id="IPR018476">
    <property type="entry name" value="GlyceroP-diester-Pdiesterase_M"/>
</dbReference>
<feature type="transmembrane region" description="Helical" evidence="1">
    <location>
        <begin position="21"/>
        <end position="42"/>
    </location>
</feature>
<feature type="transmembrane region" description="Helical" evidence="1">
    <location>
        <begin position="167"/>
        <end position="193"/>
    </location>
</feature>